<keyword evidence="1" id="KW-1133">Transmembrane helix</keyword>
<dbReference type="Proteomes" id="UP000027222">
    <property type="component" value="Unassembled WGS sequence"/>
</dbReference>
<evidence type="ECO:0000256" key="2">
    <source>
        <dbReference type="SAM" id="SignalP"/>
    </source>
</evidence>
<gene>
    <name evidence="3" type="ORF">GALMADRAFT_65963</name>
</gene>
<feature type="transmembrane region" description="Helical" evidence="1">
    <location>
        <begin position="483"/>
        <end position="504"/>
    </location>
</feature>
<feature type="transmembrane region" description="Helical" evidence="1">
    <location>
        <begin position="193"/>
        <end position="214"/>
    </location>
</feature>
<feature type="chain" id="PRO_5001646438" evidence="2">
    <location>
        <begin position="17"/>
        <end position="574"/>
    </location>
</feature>
<accession>A0A067T3C5</accession>
<sequence length="574" mass="63067">IFLFAFVVGLAQLASSVNFDQCLASINSMTIDGKLDNHGRPLPASTNNATAITYDLCLSQCGAGHEPFQWPIFSQQFNAWLLPWLALISQLPFGANDLTNNLESMFLTVGSPTLAAYSLALTALNGRWIAKRFWRYRHYANVASAVQVLSSLQQSPLRISSDAGLDSLIILPQNDQWWQELVKSLQYTHTWSISSGTSIAWVIIAYIFTLIDYFTQSAETNRNTNGGSVGTLWLWLLPIVIGWLYLSPKCDSKRLREAVERVNSSVHVANTSTGPPIINATQMHAISLDFSTADTARLHESITAPIFNYARFLPWVYAVTLVADKFDSVCDRNLHNDEIAPGITWSKRKTGGWDQLTDWQVKKYCRWVPVVGREPPKSRVGSSAFLRMFIASFLALMLQWGTTGAAIVVVWFTPTIGLGCRSLSYIIYGGVSTLVWMMLLTSSVITFYTTDEPAEPYPGVLVVLPFRQVARHIAVGLREGGKVLAGINALLIVLASAAQFAGLFDRCDCNSSVIGLGKGAYNVISLTHSDGRSMLNSWFGGIALAIATACIFGSRIFLLTNSATTQTENYPGNS</sequence>
<protein>
    <submittedName>
        <fullName evidence="3">Uncharacterized protein</fullName>
    </submittedName>
</protein>
<feature type="transmembrane region" description="Helical" evidence="1">
    <location>
        <begin position="538"/>
        <end position="558"/>
    </location>
</feature>
<reference evidence="4" key="1">
    <citation type="journal article" date="2014" name="Proc. Natl. Acad. Sci. U.S.A.">
        <title>Extensive sampling of basidiomycete genomes demonstrates inadequacy of the white-rot/brown-rot paradigm for wood decay fungi.</title>
        <authorList>
            <person name="Riley R."/>
            <person name="Salamov A.A."/>
            <person name="Brown D.W."/>
            <person name="Nagy L.G."/>
            <person name="Floudas D."/>
            <person name="Held B.W."/>
            <person name="Levasseur A."/>
            <person name="Lombard V."/>
            <person name="Morin E."/>
            <person name="Otillar R."/>
            <person name="Lindquist E.A."/>
            <person name="Sun H."/>
            <person name="LaButti K.M."/>
            <person name="Schmutz J."/>
            <person name="Jabbour D."/>
            <person name="Luo H."/>
            <person name="Baker S.E."/>
            <person name="Pisabarro A.G."/>
            <person name="Walton J.D."/>
            <person name="Blanchette R.A."/>
            <person name="Henrissat B."/>
            <person name="Martin F."/>
            <person name="Cullen D."/>
            <person name="Hibbett D.S."/>
            <person name="Grigoriev I.V."/>
        </authorList>
    </citation>
    <scope>NUCLEOTIDE SEQUENCE [LARGE SCALE GENOMIC DNA]</scope>
    <source>
        <strain evidence="4">CBS 339.88</strain>
    </source>
</reference>
<feature type="transmembrane region" description="Helical" evidence="1">
    <location>
        <begin position="425"/>
        <end position="448"/>
    </location>
</feature>
<dbReference type="EMBL" id="KL142376">
    <property type="protein sequence ID" value="KDR77695.1"/>
    <property type="molecule type" value="Genomic_DNA"/>
</dbReference>
<dbReference type="AlphaFoldDB" id="A0A067T3C5"/>
<evidence type="ECO:0000313" key="4">
    <source>
        <dbReference type="Proteomes" id="UP000027222"/>
    </source>
</evidence>
<feature type="non-terminal residue" evidence="3">
    <location>
        <position position="1"/>
    </location>
</feature>
<keyword evidence="4" id="KW-1185">Reference proteome</keyword>
<feature type="signal peptide" evidence="2">
    <location>
        <begin position="1"/>
        <end position="16"/>
    </location>
</feature>
<name>A0A067T3C5_GALM3</name>
<keyword evidence="1" id="KW-0472">Membrane</keyword>
<evidence type="ECO:0000313" key="3">
    <source>
        <dbReference type="EMBL" id="KDR77695.1"/>
    </source>
</evidence>
<dbReference type="OrthoDB" id="5392263at2759"/>
<dbReference type="HOGENOM" id="CLU_015738_0_0_1"/>
<feature type="transmembrane region" description="Helical" evidence="1">
    <location>
        <begin position="226"/>
        <end position="246"/>
    </location>
</feature>
<feature type="transmembrane region" description="Helical" evidence="1">
    <location>
        <begin position="385"/>
        <end position="413"/>
    </location>
</feature>
<evidence type="ECO:0000256" key="1">
    <source>
        <dbReference type="SAM" id="Phobius"/>
    </source>
</evidence>
<keyword evidence="2" id="KW-0732">Signal</keyword>
<dbReference type="STRING" id="685588.A0A067T3C5"/>
<keyword evidence="1" id="KW-0812">Transmembrane</keyword>
<organism evidence="3 4">
    <name type="scientific">Galerina marginata (strain CBS 339.88)</name>
    <dbReference type="NCBI Taxonomy" id="685588"/>
    <lineage>
        <taxon>Eukaryota</taxon>
        <taxon>Fungi</taxon>
        <taxon>Dikarya</taxon>
        <taxon>Basidiomycota</taxon>
        <taxon>Agaricomycotina</taxon>
        <taxon>Agaricomycetes</taxon>
        <taxon>Agaricomycetidae</taxon>
        <taxon>Agaricales</taxon>
        <taxon>Agaricineae</taxon>
        <taxon>Strophariaceae</taxon>
        <taxon>Galerina</taxon>
    </lineage>
</organism>
<feature type="transmembrane region" description="Helical" evidence="1">
    <location>
        <begin position="105"/>
        <end position="125"/>
    </location>
</feature>
<proteinExistence type="predicted"/>